<feature type="binding site" evidence="12">
    <location>
        <begin position="243"/>
        <end position="244"/>
    </location>
    <ligand>
        <name>ATP</name>
        <dbReference type="ChEBI" id="CHEBI:30616"/>
    </ligand>
</feature>
<comment type="similarity">
    <text evidence="12">Belongs to the carbohydrate kinase PfkB family. Ribokinase subfamily.</text>
</comment>
<keyword evidence="9 12" id="KW-0460">Magnesium</keyword>
<feature type="binding site" evidence="12">
    <location>
        <position position="240"/>
    </location>
    <ligand>
        <name>K(+)</name>
        <dbReference type="ChEBI" id="CHEBI:29103"/>
    </ligand>
</feature>
<comment type="caution">
    <text evidence="14">The sequence shown here is derived from an EMBL/GenBank/DDBJ whole genome shotgun (WGS) entry which is preliminary data.</text>
</comment>
<feature type="binding site" evidence="12">
    <location>
        <position position="238"/>
    </location>
    <ligand>
        <name>K(+)</name>
        <dbReference type="ChEBI" id="CHEBI:29103"/>
    </ligand>
</feature>
<protein>
    <recommendedName>
        <fullName evidence="3 12">Ribokinase</fullName>
        <shortName evidence="12">RK</shortName>
        <ecNumber evidence="2 12">2.7.1.15</ecNumber>
    </recommendedName>
</protein>
<comment type="subcellular location">
    <subcellularLocation>
        <location evidence="12">Cytoplasm</location>
    </subcellularLocation>
</comment>
<evidence type="ECO:0000256" key="6">
    <source>
        <dbReference type="ARBA" id="ARBA00022741"/>
    </source>
</evidence>
<organism evidence="14 15">
    <name type="scientific">Vogesella amnigena</name>
    <dbReference type="NCBI Taxonomy" id="1507449"/>
    <lineage>
        <taxon>Bacteria</taxon>
        <taxon>Pseudomonadati</taxon>
        <taxon>Pseudomonadota</taxon>
        <taxon>Betaproteobacteria</taxon>
        <taxon>Neisseriales</taxon>
        <taxon>Chromobacteriaceae</taxon>
        <taxon>Vogesella</taxon>
    </lineage>
</organism>
<dbReference type="NCBIfam" id="TIGR02152">
    <property type="entry name" value="D_ribokin_bact"/>
    <property type="match status" value="1"/>
</dbReference>
<dbReference type="InterPro" id="IPR002173">
    <property type="entry name" value="Carboh/pur_kinase_PfkB_CS"/>
</dbReference>
<dbReference type="Gene3D" id="3.40.1190.20">
    <property type="match status" value="1"/>
</dbReference>
<feature type="binding site" evidence="12">
    <location>
        <position position="244"/>
    </location>
    <ligand>
        <name>substrate</name>
    </ligand>
</feature>
<feature type="binding site" evidence="12">
    <location>
        <position position="138"/>
    </location>
    <ligand>
        <name>substrate</name>
    </ligand>
</feature>
<dbReference type="Proteomes" id="UP001595636">
    <property type="component" value="Unassembled WGS sequence"/>
</dbReference>
<evidence type="ECO:0000256" key="2">
    <source>
        <dbReference type="ARBA" id="ARBA00012035"/>
    </source>
</evidence>
<dbReference type="Pfam" id="PF00294">
    <property type="entry name" value="PfkB"/>
    <property type="match status" value="1"/>
</dbReference>
<dbReference type="InterPro" id="IPR029056">
    <property type="entry name" value="Ribokinase-like"/>
</dbReference>
<evidence type="ECO:0000313" key="14">
    <source>
        <dbReference type="EMBL" id="MFC3625124.1"/>
    </source>
</evidence>
<dbReference type="EMBL" id="JBHRYH010000007">
    <property type="protein sequence ID" value="MFC3625124.1"/>
    <property type="molecule type" value="Genomic_DNA"/>
</dbReference>
<accession>A0ABV7TQS6</accession>
<feature type="binding site" evidence="12">
    <location>
        <position position="277"/>
    </location>
    <ligand>
        <name>K(+)</name>
        <dbReference type="ChEBI" id="CHEBI:29103"/>
    </ligand>
</feature>
<comment type="caution">
    <text evidence="12">Lacks conserved residue(s) required for the propagation of feature annotation.</text>
</comment>
<evidence type="ECO:0000256" key="10">
    <source>
        <dbReference type="ARBA" id="ARBA00022958"/>
    </source>
</evidence>
<feature type="binding site" evidence="12">
    <location>
        <begin position="11"/>
        <end position="13"/>
    </location>
    <ligand>
        <name>substrate</name>
    </ligand>
</feature>
<dbReference type="SUPFAM" id="SSF53613">
    <property type="entry name" value="Ribokinase-like"/>
    <property type="match status" value="1"/>
</dbReference>
<comment type="pathway">
    <text evidence="12">Carbohydrate metabolism; D-ribose degradation; D-ribose 5-phosphate from beta-D-ribopyranose: step 2/2.</text>
</comment>
<dbReference type="CDD" id="cd01174">
    <property type="entry name" value="ribokinase"/>
    <property type="match status" value="1"/>
</dbReference>
<dbReference type="GO" id="GO:0004747">
    <property type="term" value="F:ribokinase activity"/>
    <property type="evidence" value="ECO:0007669"/>
    <property type="project" value="UniProtKB-EC"/>
</dbReference>
<proteinExistence type="inferred from homology"/>
<dbReference type="PANTHER" id="PTHR10584:SF166">
    <property type="entry name" value="RIBOKINASE"/>
    <property type="match status" value="1"/>
</dbReference>
<evidence type="ECO:0000256" key="9">
    <source>
        <dbReference type="ARBA" id="ARBA00022842"/>
    </source>
</evidence>
<evidence type="ECO:0000256" key="4">
    <source>
        <dbReference type="ARBA" id="ARBA00022679"/>
    </source>
</evidence>
<evidence type="ECO:0000256" key="5">
    <source>
        <dbReference type="ARBA" id="ARBA00022723"/>
    </source>
</evidence>
<evidence type="ECO:0000256" key="1">
    <source>
        <dbReference type="ARBA" id="ARBA00005380"/>
    </source>
</evidence>
<comment type="catalytic activity">
    <reaction evidence="12">
        <text>D-ribose + ATP = D-ribose 5-phosphate + ADP + H(+)</text>
        <dbReference type="Rhea" id="RHEA:13697"/>
        <dbReference type="ChEBI" id="CHEBI:15378"/>
        <dbReference type="ChEBI" id="CHEBI:30616"/>
        <dbReference type="ChEBI" id="CHEBI:47013"/>
        <dbReference type="ChEBI" id="CHEBI:78346"/>
        <dbReference type="ChEBI" id="CHEBI:456216"/>
        <dbReference type="EC" id="2.7.1.15"/>
    </reaction>
</comment>
<feature type="binding site" evidence="12">
    <location>
        <begin position="211"/>
        <end position="216"/>
    </location>
    <ligand>
        <name>ATP</name>
        <dbReference type="ChEBI" id="CHEBI:30616"/>
    </ligand>
</feature>
<dbReference type="PROSITE" id="PS00584">
    <property type="entry name" value="PFKB_KINASES_2"/>
    <property type="match status" value="1"/>
</dbReference>
<evidence type="ECO:0000259" key="13">
    <source>
        <dbReference type="Pfam" id="PF00294"/>
    </source>
</evidence>
<dbReference type="PANTHER" id="PTHR10584">
    <property type="entry name" value="SUGAR KINASE"/>
    <property type="match status" value="1"/>
</dbReference>
<evidence type="ECO:0000313" key="15">
    <source>
        <dbReference type="Proteomes" id="UP001595636"/>
    </source>
</evidence>
<dbReference type="EC" id="2.7.1.15" evidence="2 12"/>
<keyword evidence="7 12" id="KW-0418">Kinase</keyword>
<comment type="function">
    <text evidence="12">Catalyzes the phosphorylation of ribose at O-5 in a reaction requiring ATP and magnesium. The resulting D-ribose-5-phosphate can then be used either for sythesis of nucleotides, histidine, and tryptophan, or as a component of the pentose phosphate pathway.</text>
</comment>
<feature type="binding site" evidence="12">
    <location>
        <position position="272"/>
    </location>
    <ligand>
        <name>K(+)</name>
        <dbReference type="ChEBI" id="CHEBI:29103"/>
    </ligand>
</feature>
<evidence type="ECO:0000256" key="3">
    <source>
        <dbReference type="ARBA" id="ARBA00016943"/>
    </source>
</evidence>
<comment type="subunit">
    <text evidence="12">Homodimer.</text>
</comment>
<evidence type="ECO:0000256" key="12">
    <source>
        <dbReference type="HAMAP-Rule" id="MF_01987"/>
    </source>
</evidence>
<dbReference type="InterPro" id="IPR011611">
    <property type="entry name" value="PfkB_dom"/>
</dbReference>
<keyword evidence="8 12" id="KW-0067">ATP-binding</keyword>
<name>A0ABV7TQS6_9NEIS</name>
<feature type="binding site" evidence="12">
    <location>
        <position position="275"/>
    </location>
    <ligand>
        <name>K(+)</name>
        <dbReference type="ChEBI" id="CHEBI:29103"/>
    </ligand>
</feature>
<comment type="cofactor">
    <cofactor evidence="12">
        <name>Mg(2+)</name>
        <dbReference type="ChEBI" id="CHEBI:18420"/>
    </cofactor>
    <text evidence="12">Requires a divalent cation, most likely magnesium in vivo, as an electrophilic catalyst to aid phosphoryl group transfer. It is the chelate of the metal and the nucleotide that is the actual substrate.</text>
</comment>
<dbReference type="HAMAP" id="MF_01987">
    <property type="entry name" value="Ribokinase"/>
    <property type="match status" value="1"/>
</dbReference>
<evidence type="ECO:0000256" key="11">
    <source>
        <dbReference type="ARBA" id="ARBA00023277"/>
    </source>
</evidence>
<keyword evidence="5 12" id="KW-0479">Metal-binding</keyword>
<evidence type="ECO:0000256" key="8">
    <source>
        <dbReference type="ARBA" id="ARBA00022840"/>
    </source>
</evidence>
<dbReference type="PRINTS" id="PR00990">
    <property type="entry name" value="RIBOKINASE"/>
</dbReference>
<feature type="binding site" evidence="12">
    <location>
        <position position="182"/>
    </location>
    <ligand>
        <name>ATP</name>
        <dbReference type="ChEBI" id="CHEBI:30616"/>
    </ligand>
</feature>
<keyword evidence="6 12" id="KW-0547">Nucleotide-binding</keyword>
<dbReference type="RefSeq" id="WP_390276544.1">
    <property type="nucleotide sequence ID" value="NZ_JBHRYH010000007.1"/>
</dbReference>
<dbReference type="InterPro" id="IPR011877">
    <property type="entry name" value="Ribokinase"/>
</dbReference>
<keyword evidence="15" id="KW-1185">Reference proteome</keyword>
<sequence>MSKVVVVGSINMDLVAVAPRFPAPGETISGERFVTVPGGKGANQAVAASRLGASVSMVGKVGRDGFGDQLLAVLQHEGVDTRHVGRADGASGVALITVSGGENSIVVVPGANHALLPADIAAAEAELASADVILTQLEIPLATVAALLDIAARHRVPVILNPAPAQPLPAELLAQCALITPNEHELATVLGRPGEGMDSLLPLLPGKVVMTHGKNGAWHVRADGSLYHQPGFAVQAVDSTGAGDTFNGALAAFLPQGLEVAMRHAAAAGALAVTRLGAQAGMPQRSELQAFMAS</sequence>
<keyword evidence="4 12" id="KW-0808">Transferase</keyword>
<feature type="domain" description="Carbohydrate kinase PfkB" evidence="13">
    <location>
        <begin position="1"/>
        <end position="284"/>
    </location>
</feature>
<comment type="similarity">
    <text evidence="1">Belongs to the carbohydrate kinase pfkB family.</text>
</comment>
<reference evidence="15" key="1">
    <citation type="journal article" date="2019" name="Int. J. Syst. Evol. Microbiol.">
        <title>The Global Catalogue of Microorganisms (GCM) 10K type strain sequencing project: providing services to taxonomists for standard genome sequencing and annotation.</title>
        <authorList>
            <consortium name="The Broad Institute Genomics Platform"/>
            <consortium name="The Broad Institute Genome Sequencing Center for Infectious Disease"/>
            <person name="Wu L."/>
            <person name="Ma J."/>
        </authorList>
    </citation>
    <scope>NUCLEOTIDE SEQUENCE [LARGE SCALE GENOMIC DNA]</scope>
    <source>
        <strain evidence="15">KCTC 42195</strain>
    </source>
</reference>
<evidence type="ECO:0000256" key="7">
    <source>
        <dbReference type="ARBA" id="ARBA00022777"/>
    </source>
</evidence>
<feature type="binding site" evidence="12">
    <location>
        <begin position="39"/>
        <end position="43"/>
    </location>
    <ligand>
        <name>substrate</name>
    </ligand>
</feature>
<gene>
    <name evidence="12 14" type="primary">rbsK</name>
    <name evidence="14" type="ORF">ACFOKJ_03060</name>
</gene>
<dbReference type="InterPro" id="IPR002139">
    <property type="entry name" value="Ribo/fructo_kinase"/>
</dbReference>
<feature type="active site" description="Proton acceptor" evidence="12">
    <location>
        <position position="244"/>
    </location>
</feature>
<keyword evidence="11 12" id="KW-0119">Carbohydrate metabolism</keyword>
<comment type="activity regulation">
    <text evidence="12">Activated by a monovalent cation that binds near, but not in, the active site. The most likely occupant of the site in vivo is potassium. Ion binding induces a conformational change that may alter substrate affinity.</text>
</comment>
<keyword evidence="12" id="KW-0963">Cytoplasm</keyword>
<keyword evidence="10 12" id="KW-0630">Potassium</keyword>